<organism evidence="11 12">
    <name type="scientific">Hyaloscypha hepaticicola</name>
    <dbReference type="NCBI Taxonomy" id="2082293"/>
    <lineage>
        <taxon>Eukaryota</taxon>
        <taxon>Fungi</taxon>
        <taxon>Dikarya</taxon>
        <taxon>Ascomycota</taxon>
        <taxon>Pezizomycotina</taxon>
        <taxon>Leotiomycetes</taxon>
        <taxon>Helotiales</taxon>
        <taxon>Hyaloscyphaceae</taxon>
        <taxon>Hyaloscypha</taxon>
    </lineage>
</organism>
<evidence type="ECO:0000256" key="8">
    <source>
        <dbReference type="RuleBase" id="RU000477"/>
    </source>
</evidence>
<evidence type="ECO:0000256" key="2">
    <source>
        <dbReference type="ARBA" id="ARBA00006175"/>
    </source>
</evidence>
<evidence type="ECO:0000256" key="6">
    <source>
        <dbReference type="ARBA" id="ARBA00023136"/>
    </source>
</evidence>
<dbReference type="GO" id="GO:0015250">
    <property type="term" value="F:water channel activity"/>
    <property type="evidence" value="ECO:0007669"/>
    <property type="project" value="TreeGrafter"/>
</dbReference>
<comment type="subcellular location">
    <subcellularLocation>
        <location evidence="1">Membrane</location>
        <topology evidence="1">Multi-pass membrane protein</topology>
    </subcellularLocation>
</comment>
<dbReference type="Gene3D" id="1.20.1080.10">
    <property type="entry name" value="Glycerol uptake facilitator protein"/>
    <property type="match status" value="1"/>
</dbReference>
<sequence length="362" mass="38268">MDPLISRRPTLNINPSSTVLNSSDPLKKLFTKLFNVLPSSSRGHVVAVIGEFLGTIVFLVLAFAGVETASASSNKNQGSGVSTAIKSHTPEQLLYIALAAGFSLAITAWTFFRISGGLFNPVISFGMALIGAITWVRCLLLIVSQSVATIAASYIVYALFNGGLNVGTGLGGGTGNAQGIVIEMILTAQLAFTIFMLAAEQHAATYLAPIGIGLSLFIGELVGVFWTGGSMNPIRSLAPCIVNRSFPENLWIYFVGPIAGVILAVLVYKLVKALEYETAQDQDQGPELILPTARNVVGRKPSSVIPMASLNSAPPSVEHSQAKTPELRVQQPSKPHTKSIGFIDVPAPGTEEKAVLPECYAD</sequence>
<evidence type="ECO:0000313" key="11">
    <source>
        <dbReference type="EMBL" id="PMD21619.1"/>
    </source>
</evidence>
<proteinExistence type="inferred from homology"/>
<reference evidence="11 12" key="1">
    <citation type="submission" date="2016-05" db="EMBL/GenBank/DDBJ databases">
        <title>A degradative enzymes factory behind the ericoid mycorrhizal symbiosis.</title>
        <authorList>
            <consortium name="DOE Joint Genome Institute"/>
            <person name="Martino E."/>
            <person name="Morin E."/>
            <person name="Grelet G."/>
            <person name="Kuo A."/>
            <person name="Kohler A."/>
            <person name="Daghino S."/>
            <person name="Barry K."/>
            <person name="Choi C."/>
            <person name="Cichocki N."/>
            <person name="Clum A."/>
            <person name="Copeland A."/>
            <person name="Hainaut M."/>
            <person name="Haridas S."/>
            <person name="Labutti K."/>
            <person name="Lindquist E."/>
            <person name="Lipzen A."/>
            <person name="Khouja H.-R."/>
            <person name="Murat C."/>
            <person name="Ohm R."/>
            <person name="Olson A."/>
            <person name="Spatafora J."/>
            <person name="Veneault-Fourrey C."/>
            <person name="Henrissat B."/>
            <person name="Grigoriev I."/>
            <person name="Martin F."/>
            <person name="Perotto S."/>
        </authorList>
    </citation>
    <scope>NUCLEOTIDE SEQUENCE [LARGE SCALE GENOMIC DNA]</scope>
    <source>
        <strain evidence="11 12">UAMH 7357</strain>
    </source>
</reference>
<dbReference type="STRING" id="1745343.A0A2J6Q5T3"/>
<feature type="transmembrane region" description="Helical" evidence="10">
    <location>
        <begin position="45"/>
        <end position="66"/>
    </location>
</feature>
<keyword evidence="12" id="KW-1185">Reference proteome</keyword>
<evidence type="ECO:0000256" key="5">
    <source>
        <dbReference type="ARBA" id="ARBA00022989"/>
    </source>
</evidence>
<keyword evidence="6 10" id="KW-0472">Membrane</keyword>
<dbReference type="PRINTS" id="PR00783">
    <property type="entry name" value="MINTRINSICP"/>
</dbReference>
<protein>
    <submittedName>
        <fullName evidence="11">Aquaporin-like protein</fullName>
    </submittedName>
</protein>
<dbReference type="PANTHER" id="PTHR19139:SF283">
    <property type="entry name" value="AQUAPORIN"/>
    <property type="match status" value="1"/>
</dbReference>
<keyword evidence="4" id="KW-0677">Repeat</keyword>
<evidence type="ECO:0000256" key="7">
    <source>
        <dbReference type="ARBA" id="ARBA00034651"/>
    </source>
</evidence>
<evidence type="ECO:0000256" key="4">
    <source>
        <dbReference type="ARBA" id="ARBA00022737"/>
    </source>
</evidence>
<name>A0A2J6Q5T3_9HELO</name>
<dbReference type="Proteomes" id="UP000235672">
    <property type="component" value="Unassembled WGS sequence"/>
</dbReference>
<evidence type="ECO:0000256" key="9">
    <source>
        <dbReference type="SAM" id="MobiDB-lite"/>
    </source>
</evidence>
<evidence type="ECO:0000256" key="1">
    <source>
        <dbReference type="ARBA" id="ARBA00004141"/>
    </source>
</evidence>
<accession>A0A2J6Q5T3</accession>
<feature type="transmembrane region" description="Helical" evidence="10">
    <location>
        <begin position="206"/>
        <end position="226"/>
    </location>
</feature>
<evidence type="ECO:0000313" key="12">
    <source>
        <dbReference type="Proteomes" id="UP000235672"/>
    </source>
</evidence>
<dbReference type="InterPro" id="IPR034294">
    <property type="entry name" value="Aquaporin_transptr"/>
</dbReference>
<feature type="transmembrane region" description="Helical" evidence="10">
    <location>
        <begin position="118"/>
        <end position="136"/>
    </location>
</feature>
<dbReference type="Pfam" id="PF00230">
    <property type="entry name" value="MIP"/>
    <property type="match status" value="1"/>
</dbReference>
<feature type="transmembrane region" description="Helical" evidence="10">
    <location>
        <begin position="93"/>
        <end position="112"/>
    </location>
</feature>
<evidence type="ECO:0000256" key="10">
    <source>
        <dbReference type="SAM" id="Phobius"/>
    </source>
</evidence>
<comment type="catalytic activity">
    <reaction evidence="7">
        <text>H2O(in) = H2O(out)</text>
        <dbReference type="Rhea" id="RHEA:29667"/>
        <dbReference type="ChEBI" id="CHEBI:15377"/>
    </reaction>
</comment>
<dbReference type="GO" id="GO:0005886">
    <property type="term" value="C:plasma membrane"/>
    <property type="evidence" value="ECO:0007669"/>
    <property type="project" value="TreeGrafter"/>
</dbReference>
<feature type="compositionally biased region" description="Polar residues" evidence="9">
    <location>
        <begin position="309"/>
        <end position="323"/>
    </location>
</feature>
<feature type="region of interest" description="Disordered" evidence="9">
    <location>
        <begin position="309"/>
        <end position="343"/>
    </location>
</feature>
<dbReference type="EMBL" id="KZ613480">
    <property type="protein sequence ID" value="PMD21619.1"/>
    <property type="molecule type" value="Genomic_DNA"/>
</dbReference>
<keyword evidence="5 10" id="KW-1133">Transmembrane helix</keyword>
<gene>
    <name evidence="11" type="ORF">NA56DRAFT_118140</name>
</gene>
<comment type="similarity">
    <text evidence="2 8">Belongs to the MIP/aquaporin (TC 1.A.8) family.</text>
</comment>
<dbReference type="AlphaFoldDB" id="A0A2J6Q5T3"/>
<keyword evidence="3 8" id="KW-0812">Transmembrane</keyword>
<evidence type="ECO:0000256" key="3">
    <source>
        <dbReference type="ARBA" id="ARBA00022692"/>
    </source>
</evidence>
<dbReference type="InterPro" id="IPR000425">
    <property type="entry name" value="MIP"/>
</dbReference>
<feature type="transmembrane region" description="Helical" evidence="10">
    <location>
        <begin position="251"/>
        <end position="271"/>
    </location>
</feature>
<dbReference type="OrthoDB" id="3222at2759"/>
<dbReference type="PANTHER" id="PTHR19139">
    <property type="entry name" value="AQUAPORIN TRANSPORTER"/>
    <property type="match status" value="1"/>
</dbReference>
<keyword evidence="8" id="KW-0813">Transport</keyword>
<dbReference type="InterPro" id="IPR023271">
    <property type="entry name" value="Aquaporin-like"/>
</dbReference>
<feature type="transmembrane region" description="Helical" evidence="10">
    <location>
        <begin position="180"/>
        <end position="199"/>
    </location>
</feature>
<dbReference type="SUPFAM" id="SSF81338">
    <property type="entry name" value="Aquaporin-like"/>
    <property type="match status" value="1"/>
</dbReference>